<dbReference type="PANTHER" id="PTHR30303:SF0">
    <property type="entry name" value="CARBAMOYL DEHYDRATASE HYPE"/>
    <property type="match status" value="1"/>
</dbReference>
<dbReference type="Gene3D" id="3.90.650.10">
    <property type="entry name" value="PurM-like C-terminal domain"/>
    <property type="match status" value="1"/>
</dbReference>
<dbReference type="OrthoDB" id="9801934at2"/>
<feature type="domain" description="PurM-like C-terminal" evidence="3">
    <location>
        <begin position="158"/>
        <end position="304"/>
    </location>
</feature>
<dbReference type="InterPro" id="IPR011854">
    <property type="entry name" value="HypE"/>
</dbReference>
<dbReference type="SUPFAM" id="SSF56042">
    <property type="entry name" value="PurM C-terminal domain-like"/>
    <property type="match status" value="1"/>
</dbReference>
<dbReference type="NCBIfam" id="TIGR02124">
    <property type="entry name" value="hypE"/>
    <property type="match status" value="1"/>
</dbReference>
<dbReference type="Pfam" id="PF02769">
    <property type="entry name" value="AIRS_C"/>
    <property type="match status" value="1"/>
</dbReference>
<dbReference type="Gene3D" id="3.30.1330.10">
    <property type="entry name" value="PurM-like, N-terminal domain"/>
    <property type="match status" value="1"/>
</dbReference>
<dbReference type="Proteomes" id="UP000198405">
    <property type="component" value="Unassembled WGS sequence"/>
</dbReference>
<keyword evidence="5" id="KW-1185">Reference proteome</keyword>
<accession>A0A238YCT4</accession>
<protein>
    <submittedName>
        <fullName evidence="4">Hydrogenase expression/formation protein HypE</fullName>
    </submittedName>
</protein>
<dbReference type="CDD" id="cd02197">
    <property type="entry name" value="HypE"/>
    <property type="match status" value="1"/>
</dbReference>
<name>A0A238YCT4_9BACT</name>
<evidence type="ECO:0000313" key="4">
    <source>
        <dbReference type="EMBL" id="SNR68423.1"/>
    </source>
</evidence>
<dbReference type="InterPro" id="IPR036921">
    <property type="entry name" value="PurM-like_N_sf"/>
</dbReference>
<feature type="domain" description="PurM-like N-terminal" evidence="2">
    <location>
        <begin position="36"/>
        <end position="148"/>
    </location>
</feature>
<dbReference type="InterPro" id="IPR010918">
    <property type="entry name" value="PurM-like_C_dom"/>
</dbReference>
<evidence type="ECO:0000259" key="3">
    <source>
        <dbReference type="Pfam" id="PF02769"/>
    </source>
</evidence>
<dbReference type="GO" id="GO:0051604">
    <property type="term" value="P:protein maturation"/>
    <property type="evidence" value="ECO:0007669"/>
    <property type="project" value="TreeGrafter"/>
</dbReference>
<evidence type="ECO:0000313" key="5">
    <source>
        <dbReference type="Proteomes" id="UP000198405"/>
    </source>
</evidence>
<gene>
    <name evidence="4" type="ORF">SAMN06265340_10316</name>
</gene>
<proteinExistence type="inferred from homology"/>
<evidence type="ECO:0000259" key="2">
    <source>
        <dbReference type="Pfam" id="PF00586"/>
    </source>
</evidence>
<organism evidence="4 5">
    <name type="scientific">Desulfurobacterium atlanticum</name>
    <dbReference type="NCBI Taxonomy" id="240169"/>
    <lineage>
        <taxon>Bacteria</taxon>
        <taxon>Pseudomonadati</taxon>
        <taxon>Aquificota</taxon>
        <taxon>Aquificia</taxon>
        <taxon>Desulfurobacteriales</taxon>
        <taxon>Desulfurobacteriaceae</taxon>
        <taxon>Desulfurobacterium</taxon>
    </lineage>
</organism>
<dbReference type="SUPFAM" id="SSF55326">
    <property type="entry name" value="PurM N-terminal domain-like"/>
    <property type="match status" value="1"/>
</dbReference>
<dbReference type="InterPro" id="IPR036676">
    <property type="entry name" value="PurM-like_C_sf"/>
</dbReference>
<dbReference type="PIRSF" id="PIRSF005644">
    <property type="entry name" value="Hdrgns_mtr_HypE"/>
    <property type="match status" value="1"/>
</dbReference>
<dbReference type="Pfam" id="PF00586">
    <property type="entry name" value="AIRS"/>
    <property type="match status" value="1"/>
</dbReference>
<evidence type="ECO:0000256" key="1">
    <source>
        <dbReference type="ARBA" id="ARBA00006243"/>
    </source>
</evidence>
<comment type="similarity">
    <text evidence="1">Belongs to the HypE family.</text>
</comment>
<dbReference type="AlphaFoldDB" id="A0A238YCT4"/>
<dbReference type="InterPro" id="IPR016188">
    <property type="entry name" value="PurM-like_N"/>
</dbReference>
<sequence>MEKIEIAHGSGGSLTKELIENIFLKYLDFEELKSLQDSAYIRINSSKIAMTTDSYVVKPYKFPGGNTGKLSVCGTVNDLTVSGAVPKFLSLGLIVEEGLPIKELEEIIKTIAETAKSAGVSVVTGDTKVVEQGKCDRIYINTAGIGEIKRTFSSEKVKPGDLIIVTGTVGDHGIAISLAREEFDMEIPVESDCAPLNSLLVPLFDIEGVKWMRDPTRGGVATVAVELSEMADCGITLFEDKIPVKESVNFVCDMLGYDPLYLANEGKALIVVDKKDAEKVLKKLKEHPLGKESAIIGEITDRFKGVRLKTKIGGERILDLLEDDPLPRIC</sequence>
<reference evidence="5" key="1">
    <citation type="submission" date="2017-06" db="EMBL/GenBank/DDBJ databases">
        <authorList>
            <person name="Varghese N."/>
            <person name="Submissions S."/>
        </authorList>
    </citation>
    <scope>NUCLEOTIDE SEQUENCE [LARGE SCALE GENOMIC DNA]</scope>
    <source>
        <strain evidence="5">DSM 15668</strain>
    </source>
</reference>
<dbReference type="RefSeq" id="WP_089322570.1">
    <property type="nucleotide sequence ID" value="NZ_FZOB01000003.1"/>
</dbReference>
<dbReference type="EMBL" id="FZOB01000003">
    <property type="protein sequence ID" value="SNR68423.1"/>
    <property type="molecule type" value="Genomic_DNA"/>
</dbReference>
<dbReference type="PANTHER" id="PTHR30303">
    <property type="entry name" value="HYDROGENASE ISOENZYMES FORMATION PROTEIN HYPE"/>
    <property type="match status" value="1"/>
</dbReference>